<evidence type="ECO:0000313" key="2">
    <source>
        <dbReference type="EMBL" id="HJG80586.1"/>
    </source>
</evidence>
<evidence type="ECO:0000259" key="1">
    <source>
        <dbReference type="Pfam" id="PF02627"/>
    </source>
</evidence>
<dbReference type="NCBIfam" id="TIGR00778">
    <property type="entry name" value="ahpD_dom"/>
    <property type="match status" value="2"/>
</dbReference>
<feature type="domain" description="Carboxymuconolactone decarboxylase-like" evidence="1">
    <location>
        <begin position="135"/>
        <end position="216"/>
    </location>
</feature>
<gene>
    <name evidence="2" type="ORF">K8V08_09275</name>
</gene>
<proteinExistence type="predicted"/>
<dbReference type="InterPro" id="IPR004675">
    <property type="entry name" value="AhpD_core"/>
</dbReference>
<reference evidence="2" key="1">
    <citation type="journal article" date="2021" name="PeerJ">
        <title>Extensive microbial diversity within the chicken gut microbiome revealed by metagenomics and culture.</title>
        <authorList>
            <person name="Gilroy R."/>
            <person name="Ravi A."/>
            <person name="Getino M."/>
            <person name="Pursley I."/>
            <person name="Horton D.L."/>
            <person name="Alikhan N.F."/>
            <person name="Baker D."/>
            <person name="Gharbi K."/>
            <person name="Hall N."/>
            <person name="Watson M."/>
            <person name="Adriaenssens E.M."/>
            <person name="Foster-Nyarko E."/>
            <person name="Jarju S."/>
            <person name="Secka A."/>
            <person name="Antonio M."/>
            <person name="Oren A."/>
            <person name="Chaudhuri R.R."/>
            <person name="La Ragione R."/>
            <person name="Hildebrand F."/>
            <person name="Pallen M.J."/>
        </authorList>
    </citation>
    <scope>NUCLEOTIDE SEQUENCE</scope>
    <source>
        <strain evidence="2">ChiGjej5B5-7349</strain>
    </source>
</reference>
<sequence length="221" mass="23732">MHYHESGDFDYQKVLAQVAPSQTKAFGAFDAAVFDKDDEVLDLRTKELIAIGVASTTQCPYCLDVHVGNAKKAGASREEVARAVYVAAGLRAGAAYTHGFLAHKAYEQGSELEHFHEPGDRSYLRPLRQTSGSAVEAFQAFDGAVFDPADDVLSVLTRELIAIAVAATTQCPYCLAGHVEKAKKAGATEEHLSRAIMVAAALRAGAAFTHGFLALKLYDQK</sequence>
<protein>
    <submittedName>
        <fullName evidence="2">Carboxymuconolactone decarboxylase family protein</fullName>
    </submittedName>
</protein>
<organism evidence="2 3">
    <name type="scientific">Brevibacterium senegalense</name>
    <dbReference type="NCBI Taxonomy" id="1033736"/>
    <lineage>
        <taxon>Bacteria</taxon>
        <taxon>Bacillati</taxon>
        <taxon>Actinomycetota</taxon>
        <taxon>Actinomycetes</taxon>
        <taxon>Micrococcales</taxon>
        <taxon>Brevibacteriaceae</taxon>
        <taxon>Brevibacterium</taxon>
    </lineage>
</organism>
<name>A0A921MFQ1_9MICO</name>
<dbReference type="EMBL" id="DYUK01000199">
    <property type="protein sequence ID" value="HJG80586.1"/>
    <property type="molecule type" value="Genomic_DNA"/>
</dbReference>
<feature type="domain" description="Carboxymuconolactone decarboxylase-like" evidence="1">
    <location>
        <begin position="24"/>
        <end position="102"/>
    </location>
</feature>
<dbReference type="Pfam" id="PF02627">
    <property type="entry name" value="CMD"/>
    <property type="match status" value="2"/>
</dbReference>
<reference evidence="2" key="2">
    <citation type="submission" date="2021-09" db="EMBL/GenBank/DDBJ databases">
        <authorList>
            <person name="Gilroy R."/>
        </authorList>
    </citation>
    <scope>NUCLEOTIDE SEQUENCE</scope>
    <source>
        <strain evidence="2">ChiGjej5B5-7349</strain>
    </source>
</reference>
<comment type="caution">
    <text evidence="2">The sequence shown here is derived from an EMBL/GenBank/DDBJ whole genome shotgun (WGS) entry which is preliminary data.</text>
</comment>
<dbReference type="PANTHER" id="PTHR33930">
    <property type="entry name" value="ALKYL HYDROPEROXIDE REDUCTASE AHPD"/>
    <property type="match status" value="1"/>
</dbReference>
<dbReference type="InterPro" id="IPR029032">
    <property type="entry name" value="AhpD-like"/>
</dbReference>
<dbReference type="InterPro" id="IPR003779">
    <property type="entry name" value="CMD-like"/>
</dbReference>
<dbReference type="GO" id="GO:0051920">
    <property type="term" value="F:peroxiredoxin activity"/>
    <property type="evidence" value="ECO:0007669"/>
    <property type="project" value="InterPro"/>
</dbReference>
<dbReference type="Gene3D" id="1.20.1290.10">
    <property type="entry name" value="AhpD-like"/>
    <property type="match status" value="2"/>
</dbReference>
<dbReference type="SUPFAM" id="SSF69118">
    <property type="entry name" value="AhpD-like"/>
    <property type="match status" value="2"/>
</dbReference>
<dbReference type="AlphaFoldDB" id="A0A921MFQ1"/>
<dbReference type="PANTHER" id="PTHR33930:SF2">
    <property type="entry name" value="BLR3452 PROTEIN"/>
    <property type="match status" value="1"/>
</dbReference>
<evidence type="ECO:0000313" key="3">
    <source>
        <dbReference type="Proteomes" id="UP000784435"/>
    </source>
</evidence>
<accession>A0A921MFQ1</accession>
<dbReference type="Proteomes" id="UP000784435">
    <property type="component" value="Unassembled WGS sequence"/>
</dbReference>